<reference evidence="2" key="2">
    <citation type="journal article" date="2021" name="PeerJ">
        <title>Extensive microbial diversity within the chicken gut microbiome revealed by metagenomics and culture.</title>
        <authorList>
            <person name="Gilroy R."/>
            <person name="Ravi A."/>
            <person name="Getino M."/>
            <person name="Pursley I."/>
            <person name="Horton D.L."/>
            <person name="Alikhan N.F."/>
            <person name="Baker D."/>
            <person name="Gharbi K."/>
            <person name="Hall N."/>
            <person name="Watson M."/>
            <person name="Adriaenssens E.M."/>
            <person name="Foster-Nyarko E."/>
            <person name="Jarju S."/>
            <person name="Secka A."/>
            <person name="Antonio M."/>
            <person name="Oren A."/>
            <person name="Chaudhuri R.R."/>
            <person name="La Ragione R."/>
            <person name="Hildebrand F."/>
            <person name="Pallen M.J."/>
        </authorList>
    </citation>
    <scope>NUCLEOTIDE SEQUENCE</scope>
    <source>
        <strain evidence="2">ChiW16-3235</strain>
    </source>
</reference>
<dbReference type="Proteomes" id="UP000823913">
    <property type="component" value="Unassembled WGS sequence"/>
</dbReference>
<organism evidence="2 3">
    <name type="scientific">Candidatus Coproplasma avicola</name>
    <dbReference type="NCBI Taxonomy" id="2840744"/>
    <lineage>
        <taxon>Bacteria</taxon>
        <taxon>Bacillati</taxon>
        <taxon>Bacillota</taxon>
        <taxon>Clostridia</taxon>
        <taxon>Eubacteriales</taxon>
        <taxon>Candidatus Coproplasma</taxon>
    </lineage>
</organism>
<evidence type="ECO:0000313" key="2">
    <source>
        <dbReference type="EMBL" id="HIR67382.1"/>
    </source>
</evidence>
<dbReference type="InterPro" id="IPR029060">
    <property type="entry name" value="PIN-like_dom_sf"/>
</dbReference>
<evidence type="ECO:0000313" key="3">
    <source>
        <dbReference type="Proteomes" id="UP000823913"/>
    </source>
</evidence>
<dbReference type="Gene3D" id="3.40.50.1010">
    <property type="entry name" value="5'-nuclease"/>
    <property type="match status" value="1"/>
</dbReference>
<dbReference type="Pfam" id="PF13470">
    <property type="entry name" value="PIN_3"/>
    <property type="match status" value="1"/>
</dbReference>
<proteinExistence type="predicted"/>
<dbReference type="AlphaFoldDB" id="A0A9D1E756"/>
<dbReference type="SUPFAM" id="SSF88723">
    <property type="entry name" value="PIN domain-like"/>
    <property type="match status" value="1"/>
</dbReference>
<name>A0A9D1E756_9FIRM</name>
<sequence length="141" mass="15795">MRALIDTCVIIDVLQDRQPFCREAQNIFLCAANNLFTGCITAKSCTDIYYLSHRNTHSDKTSREILTKLFALFEVLDTAGMDCRRAIPSPIADFEDAVMAETAARAEADCIITRNLEDFKKSSIPALSPAQFLERLEKENG</sequence>
<protein>
    <submittedName>
        <fullName evidence="2">PIN domain-containing protein</fullName>
    </submittedName>
</protein>
<dbReference type="InterPro" id="IPR002716">
    <property type="entry name" value="PIN_dom"/>
</dbReference>
<gene>
    <name evidence="2" type="ORF">IAB94_05000</name>
</gene>
<dbReference type="EMBL" id="DVHK01000104">
    <property type="protein sequence ID" value="HIR67382.1"/>
    <property type="molecule type" value="Genomic_DNA"/>
</dbReference>
<feature type="domain" description="PIN" evidence="1">
    <location>
        <begin position="2"/>
        <end position="116"/>
    </location>
</feature>
<accession>A0A9D1E756</accession>
<reference evidence="2" key="1">
    <citation type="submission" date="2020-10" db="EMBL/GenBank/DDBJ databases">
        <authorList>
            <person name="Gilroy R."/>
        </authorList>
    </citation>
    <scope>NUCLEOTIDE SEQUENCE</scope>
    <source>
        <strain evidence="2">ChiW16-3235</strain>
    </source>
</reference>
<evidence type="ECO:0000259" key="1">
    <source>
        <dbReference type="Pfam" id="PF13470"/>
    </source>
</evidence>
<comment type="caution">
    <text evidence="2">The sequence shown here is derived from an EMBL/GenBank/DDBJ whole genome shotgun (WGS) entry which is preliminary data.</text>
</comment>